<evidence type="ECO:0000256" key="1">
    <source>
        <dbReference type="ARBA" id="ARBA00009981"/>
    </source>
</evidence>
<dbReference type="Gene3D" id="3.40.1620.10">
    <property type="entry name" value="YefM-like domain"/>
    <property type="match status" value="1"/>
</dbReference>
<dbReference type="InterPro" id="IPR006442">
    <property type="entry name" value="Antitoxin_Phd/YefM"/>
</dbReference>
<evidence type="ECO:0000313" key="2">
    <source>
        <dbReference type="EMBL" id="CAB4954541.1"/>
    </source>
</evidence>
<organism evidence="2">
    <name type="scientific">freshwater metagenome</name>
    <dbReference type="NCBI Taxonomy" id="449393"/>
    <lineage>
        <taxon>unclassified sequences</taxon>
        <taxon>metagenomes</taxon>
        <taxon>ecological metagenomes</taxon>
    </lineage>
</organism>
<dbReference type="AlphaFoldDB" id="A0A6J7KGP2"/>
<reference evidence="2" key="1">
    <citation type="submission" date="2020-05" db="EMBL/GenBank/DDBJ databases">
        <authorList>
            <person name="Chiriac C."/>
            <person name="Salcher M."/>
            <person name="Ghai R."/>
            <person name="Kavagutti S V."/>
        </authorList>
    </citation>
    <scope>NUCLEOTIDE SEQUENCE</scope>
</reference>
<comment type="similarity">
    <text evidence="1">Belongs to the phD/YefM antitoxin family.</text>
</comment>
<dbReference type="InterPro" id="IPR051405">
    <property type="entry name" value="phD/YefM_antitoxin"/>
</dbReference>
<protein>
    <submittedName>
        <fullName evidence="2">Unannotated protein</fullName>
    </submittedName>
</protein>
<dbReference type="PANTHER" id="PTHR33713">
    <property type="entry name" value="ANTITOXIN YAFN-RELATED"/>
    <property type="match status" value="1"/>
</dbReference>
<accession>A0A6J7KGP2</accession>
<dbReference type="SUPFAM" id="SSF143120">
    <property type="entry name" value="YefM-like"/>
    <property type="match status" value="1"/>
</dbReference>
<name>A0A6J7KGP2_9ZZZZ</name>
<sequence>MLTTSLATVKARLSAFVDSVERTHERIVITRNGVPAAVLISPEDLESLEETIALLSDPEAMAETDEAQRGIARGDVVDVAAVKMRPRT</sequence>
<dbReference type="Pfam" id="PF02604">
    <property type="entry name" value="PhdYeFM_antitox"/>
    <property type="match status" value="1"/>
</dbReference>
<proteinExistence type="inferred from homology"/>
<dbReference type="NCBIfam" id="TIGR01552">
    <property type="entry name" value="phd_fam"/>
    <property type="match status" value="1"/>
</dbReference>
<dbReference type="EMBL" id="CAFBNE010000055">
    <property type="protein sequence ID" value="CAB4954541.1"/>
    <property type="molecule type" value="Genomic_DNA"/>
</dbReference>
<dbReference type="PANTHER" id="PTHR33713:SF10">
    <property type="entry name" value="ANTITOXIN YAFN"/>
    <property type="match status" value="1"/>
</dbReference>
<dbReference type="Gene3D" id="1.10.1220.170">
    <property type="match status" value="1"/>
</dbReference>
<gene>
    <name evidence="2" type="ORF">UFOPK3772_01766</name>
</gene>
<dbReference type="InterPro" id="IPR036165">
    <property type="entry name" value="YefM-like_sf"/>
</dbReference>